<keyword evidence="4" id="KW-1185">Reference proteome</keyword>
<feature type="domain" description="N-acetyltransferase" evidence="2">
    <location>
        <begin position="36"/>
        <end position="212"/>
    </location>
</feature>
<dbReference type="Proteomes" id="UP000297716">
    <property type="component" value="Unassembled WGS sequence"/>
</dbReference>
<sequence length="294" mass="32701">MPLVLQLATEADAERSAQIEKEAYAPNVFNSILFPGPFPEPTPGENPRVTELAKQLREDSSTRWLKIIDTDLDPTEDNKQMIGFAQWNINDGSELPAGPRSFGPGCNVEACEAVFGGLHGARLKYFGDRKHVPRELTGKMVELRLLHVDPKHQRRGVGKMLVMWGVEEAKKLGLPVFLQSSEDGHSLYLSCGFRDIGIHSVDSPLVSAWQVRADAVKRHVPLQGTASVPPGQKDFTGNVMDYEEGADLMREPDAAGGAYKRYDHVQYHPEDLKGKGEPSYTIERDLKKGKKRKD</sequence>
<proteinExistence type="predicted"/>
<evidence type="ECO:0000313" key="4">
    <source>
        <dbReference type="Proteomes" id="UP000297716"/>
    </source>
</evidence>
<feature type="compositionally biased region" description="Basic and acidic residues" evidence="1">
    <location>
        <begin position="269"/>
        <end position="286"/>
    </location>
</feature>
<dbReference type="SUPFAM" id="SSF55729">
    <property type="entry name" value="Acyl-CoA N-acyltransferases (Nat)"/>
    <property type="match status" value="1"/>
</dbReference>
<dbReference type="PROSITE" id="PS51186">
    <property type="entry name" value="GNAT"/>
    <property type="match status" value="1"/>
</dbReference>
<dbReference type="PANTHER" id="PTHR42791:SF14">
    <property type="entry name" value="N-ACETYLTRANSFERASE DOMAIN-CONTAINING PROTEIN"/>
    <property type="match status" value="1"/>
</dbReference>
<dbReference type="STRING" id="37992.A0A4Z0Z943"/>
<dbReference type="InterPro" id="IPR000182">
    <property type="entry name" value="GNAT_dom"/>
</dbReference>
<name>A0A4Z0Z943_9PEZI</name>
<dbReference type="EMBL" id="SKBN01000036">
    <property type="protein sequence ID" value="TGJ85926.1"/>
    <property type="molecule type" value="Genomic_DNA"/>
</dbReference>
<reference evidence="3 4" key="1">
    <citation type="submission" date="2019-03" db="EMBL/GenBank/DDBJ databases">
        <title>Draft genome sequence of Xylaria hypoxylon DSM 108379, a ubiquitous saprotrophic-parasitic fungi on hardwood.</title>
        <authorList>
            <person name="Buettner E."/>
            <person name="Leonhardt S."/>
            <person name="Gebauer A.M."/>
            <person name="Liers C."/>
            <person name="Hofrichter M."/>
            <person name="Kellner H."/>
        </authorList>
    </citation>
    <scope>NUCLEOTIDE SEQUENCE [LARGE SCALE GENOMIC DNA]</scope>
    <source>
        <strain evidence="3 4">DSM 108379</strain>
    </source>
</reference>
<dbReference type="PANTHER" id="PTHR42791">
    <property type="entry name" value="GNAT FAMILY ACETYLTRANSFERASE"/>
    <property type="match status" value="1"/>
</dbReference>
<dbReference type="AlphaFoldDB" id="A0A4Z0Z943"/>
<accession>A0A4Z0Z943</accession>
<dbReference type="CDD" id="cd04301">
    <property type="entry name" value="NAT_SF"/>
    <property type="match status" value="1"/>
</dbReference>
<gene>
    <name evidence="3" type="ORF">E0Z10_g2800</name>
</gene>
<protein>
    <recommendedName>
        <fullName evidence="2">N-acetyltransferase domain-containing protein</fullName>
    </recommendedName>
</protein>
<comment type="caution">
    <text evidence="3">The sequence shown here is derived from an EMBL/GenBank/DDBJ whole genome shotgun (WGS) entry which is preliminary data.</text>
</comment>
<evidence type="ECO:0000256" key="1">
    <source>
        <dbReference type="SAM" id="MobiDB-lite"/>
    </source>
</evidence>
<organism evidence="3 4">
    <name type="scientific">Xylaria hypoxylon</name>
    <dbReference type="NCBI Taxonomy" id="37992"/>
    <lineage>
        <taxon>Eukaryota</taxon>
        <taxon>Fungi</taxon>
        <taxon>Dikarya</taxon>
        <taxon>Ascomycota</taxon>
        <taxon>Pezizomycotina</taxon>
        <taxon>Sordariomycetes</taxon>
        <taxon>Xylariomycetidae</taxon>
        <taxon>Xylariales</taxon>
        <taxon>Xylariaceae</taxon>
        <taxon>Xylaria</taxon>
    </lineage>
</organism>
<dbReference type="GO" id="GO:0016747">
    <property type="term" value="F:acyltransferase activity, transferring groups other than amino-acyl groups"/>
    <property type="evidence" value="ECO:0007669"/>
    <property type="project" value="InterPro"/>
</dbReference>
<dbReference type="InterPro" id="IPR016181">
    <property type="entry name" value="Acyl_CoA_acyltransferase"/>
</dbReference>
<dbReference type="InterPro" id="IPR052523">
    <property type="entry name" value="Trichothecene_AcTrans"/>
</dbReference>
<dbReference type="OrthoDB" id="2115692at2759"/>
<dbReference type="Gene3D" id="3.40.630.30">
    <property type="match status" value="1"/>
</dbReference>
<dbReference type="Pfam" id="PF00583">
    <property type="entry name" value="Acetyltransf_1"/>
    <property type="match status" value="1"/>
</dbReference>
<evidence type="ECO:0000313" key="3">
    <source>
        <dbReference type="EMBL" id="TGJ85926.1"/>
    </source>
</evidence>
<feature type="region of interest" description="Disordered" evidence="1">
    <location>
        <begin position="269"/>
        <end position="294"/>
    </location>
</feature>
<evidence type="ECO:0000259" key="2">
    <source>
        <dbReference type="PROSITE" id="PS51186"/>
    </source>
</evidence>